<evidence type="ECO:0000313" key="2">
    <source>
        <dbReference type="EMBL" id="RSY88597.1"/>
    </source>
</evidence>
<name>A0A430G6K1_9SPHN</name>
<dbReference type="Proteomes" id="UP000287746">
    <property type="component" value="Unassembled WGS sequence"/>
</dbReference>
<feature type="compositionally biased region" description="Gly residues" evidence="1">
    <location>
        <begin position="158"/>
        <end position="168"/>
    </location>
</feature>
<feature type="compositionally biased region" description="Low complexity" evidence="1">
    <location>
        <begin position="93"/>
        <end position="108"/>
    </location>
</feature>
<gene>
    <name evidence="2" type="ORF">DAH66_03810</name>
</gene>
<feature type="compositionally biased region" description="Basic and acidic residues" evidence="1">
    <location>
        <begin position="109"/>
        <end position="118"/>
    </location>
</feature>
<sequence>MLLAAIAAGAATGLTLGLVGGGGSILAVPLLVHVVRLESAHVAIGTAAVAVAANALAGLAGHDGDLLCAVGPGRVGHRGAAAAGRGGRRRAGHPAGQAHGSAQGAAQADLRRLGDRGRPVSGRQRQVKTLSGDAGEGKKLSACRAARSRARSGRCRAGAGGRSSGRDR</sequence>
<accession>A0A430G6K1</accession>
<organism evidence="2 3">
    <name type="scientific">Sphingomonas koreensis</name>
    <dbReference type="NCBI Taxonomy" id="93064"/>
    <lineage>
        <taxon>Bacteria</taxon>
        <taxon>Pseudomonadati</taxon>
        <taxon>Pseudomonadota</taxon>
        <taxon>Alphaproteobacteria</taxon>
        <taxon>Sphingomonadales</taxon>
        <taxon>Sphingomonadaceae</taxon>
        <taxon>Sphingomonas</taxon>
    </lineage>
</organism>
<reference evidence="2 3" key="1">
    <citation type="submission" date="2018-07" db="EMBL/GenBank/DDBJ databases">
        <title>Genomic and Epidemiologic Investigation of an Indolent Hospital Outbreak.</title>
        <authorList>
            <person name="Johnson R.C."/>
            <person name="Deming C."/>
            <person name="Conlan S."/>
            <person name="Zellmer C.J."/>
            <person name="Michelin A.V."/>
            <person name="Lee-Lin S."/>
            <person name="Thomas P.J."/>
            <person name="Park M."/>
            <person name="Weingarten R.A."/>
            <person name="Less J."/>
            <person name="Dekker J.P."/>
            <person name="Frank K.M."/>
            <person name="Musser K.A."/>
            <person name="Mcquiston J.R."/>
            <person name="Henderson D.K."/>
            <person name="Lau A.F."/>
            <person name="Palmore T.N."/>
            <person name="Segre J.A."/>
        </authorList>
    </citation>
    <scope>NUCLEOTIDE SEQUENCE [LARGE SCALE GENOMIC DNA]</scope>
    <source>
        <strain evidence="2 3">SK-CDC1_0717</strain>
    </source>
</reference>
<proteinExistence type="predicted"/>
<comment type="caution">
    <text evidence="2">The sequence shown here is derived from an EMBL/GenBank/DDBJ whole genome shotgun (WGS) entry which is preliminary data.</text>
</comment>
<evidence type="ECO:0000313" key="3">
    <source>
        <dbReference type="Proteomes" id="UP000287746"/>
    </source>
</evidence>
<dbReference type="AlphaFoldDB" id="A0A430G6K1"/>
<feature type="region of interest" description="Disordered" evidence="1">
    <location>
        <begin position="78"/>
        <end position="168"/>
    </location>
</feature>
<evidence type="ECO:0000256" key="1">
    <source>
        <dbReference type="SAM" id="MobiDB-lite"/>
    </source>
</evidence>
<dbReference type="EMBL" id="QQYZ01000003">
    <property type="protein sequence ID" value="RSY88597.1"/>
    <property type="molecule type" value="Genomic_DNA"/>
</dbReference>
<protein>
    <submittedName>
        <fullName evidence="2">Uncharacterized protein</fullName>
    </submittedName>
</protein>